<evidence type="ECO:0000313" key="1">
    <source>
        <dbReference type="EMBL" id="KAK0492121.1"/>
    </source>
</evidence>
<organism evidence="1 2">
    <name type="scientific">Armillaria luteobubalina</name>
    <dbReference type="NCBI Taxonomy" id="153913"/>
    <lineage>
        <taxon>Eukaryota</taxon>
        <taxon>Fungi</taxon>
        <taxon>Dikarya</taxon>
        <taxon>Basidiomycota</taxon>
        <taxon>Agaricomycotina</taxon>
        <taxon>Agaricomycetes</taxon>
        <taxon>Agaricomycetidae</taxon>
        <taxon>Agaricales</taxon>
        <taxon>Marasmiineae</taxon>
        <taxon>Physalacriaceae</taxon>
        <taxon>Armillaria</taxon>
    </lineage>
</organism>
<keyword evidence="2" id="KW-1185">Reference proteome</keyword>
<sequence>MKQKSDPGLDTTTLQLHIEYLQSPPNLFTSCSILATHCTWKRDRTAVHRDLTMLVQLCTRNAAWGECRSKLRDLVEDNGWDFFREPYVNENIHPPLLPELHPLWPEDIQVHNSNIRYAVQVLDDIFDGRARTGMGRLGRFLGWHLRRRPEDRSEEEQSV</sequence>
<proteinExistence type="predicted"/>
<accession>A0AA39PXA8</accession>
<dbReference type="EMBL" id="JAUEPU010000031">
    <property type="protein sequence ID" value="KAK0492121.1"/>
    <property type="molecule type" value="Genomic_DNA"/>
</dbReference>
<evidence type="ECO:0000313" key="2">
    <source>
        <dbReference type="Proteomes" id="UP001175228"/>
    </source>
</evidence>
<comment type="caution">
    <text evidence="1">The sequence shown here is derived from an EMBL/GenBank/DDBJ whole genome shotgun (WGS) entry which is preliminary data.</text>
</comment>
<dbReference type="PROSITE" id="PS51257">
    <property type="entry name" value="PROKAR_LIPOPROTEIN"/>
    <property type="match status" value="1"/>
</dbReference>
<reference evidence="1" key="1">
    <citation type="submission" date="2023-06" db="EMBL/GenBank/DDBJ databases">
        <authorList>
            <consortium name="Lawrence Berkeley National Laboratory"/>
            <person name="Ahrendt S."/>
            <person name="Sahu N."/>
            <person name="Indic B."/>
            <person name="Wong-Bajracharya J."/>
            <person name="Merenyi Z."/>
            <person name="Ke H.-M."/>
            <person name="Monk M."/>
            <person name="Kocsube S."/>
            <person name="Drula E."/>
            <person name="Lipzen A."/>
            <person name="Balint B."/>
            <person name="Henrissat B."/>
            <person name="Andreopoulos B."/>
            <person name="Martin F.M."/>
            <person name="Harder C.B."/>
            <person name="Rigling D."/>
            <person name="Ford K.L."/>
            <person name="Foster G.D."/>
            <person name="Pangilinan J."/>
            <person name="Papanicolaou A."/>
            <person name="Barry K."/>
            <person name="LaButti K."/>
            <person name="Viragh M."/>
            <person name="Koriabine M."/>
            <person name="Yan M."/>
            <person name="Riley R."/>
            <person name="Champramary S."/>
            <person name="Plett K.L."/>
            <person name="Tsai I.J."/>
            <person name="Slot J."/>
            <person name="Sipos G."/>
            <person name="Plett J."/>
            <person name="Nagy L.G."/>
            <person name="Grigoriev I.V."/>
        </authorList>
    </citation>
    <scope>NUCLEOTIDE SEQUENCE</scope>
    <source>
        <strain evidence="1">HWK02</strain>
    </source>
</reference>
<gene>
    <name evidence="1" type="ORF">EDD18DRAFT_1184813</name>
</gene>
<dbReference type="Proteomes" id="UP001175228">
    <property type="component" value="Unassembled WGS sequence"/>
</dbReference>
<name>A0AA39PXA8_9AGAR</name>
<protein>
    <submittedName>
        <fullName evidence="1">Uncharacterized protein</fullName>
    </submittedName>
</protein>
<dbReference type="AlphaFoldDB" id="A0AA39PXA8"/>